<feature type="domain" description="SRP54-type proteins GTP-binding" evidence="9">
    <location>
        <begin position="587"/>
        <end position="600"/>
    </location>
</feature>
<dbReference type="GO" id="GO:0005047">
    <property type="term" value="F:signal recognition particle binding"/>
    <property type="evidence" value="ECO:0007669"/>
    <property type="project" value="InterPro"/>
</dbReference>
<dbReference type="FunFam" id="3.30.450.60:FF:000021">
    <property type="entry name" value="signal recognition particle receptor subunit alpha isoform X2"/>
    <property type="match status" value="1"/>
</dbReference>
<evidence type="ECO:0000313" key="11">
    <source>
        <dbReference type="Proteomes" id="UP000694680"/>
    </source>
</evidence>
<dbReference type="CDD" id="cd14826">
    <property type="entry name" value="SR_alpha_SRX"/>
    <property type="match status" value="1"/>
</dbReference>
<evidence type="ECO:0000256" key="6">
    <source>
        <dbReference type="ARBA" id="ARBA00023136"/>
    </source>
</evidence>
<dbReference type="Pfam" id="PF04086">
    <property type="entry name" value="SRP-alpha_N"/>
    <property type="match status" value="1"/>
</dbReference>
<dbReference type="InterPro" id="IPR003593">
    <property type="entry name" value="AAA+_ATPase"/>
</dbReference>
<dbReference type="CDD" id="cd17876">
    <property type="entry name" value="SRalpha_C"/>
    <property type="match status" value="1"/>
</dbReference>
<keyword evidence="3" id="KW-0547">Nucleotide-binding</keyword>
<evidence type="ECO:0000256" key="4">
    <source>
        <dbReference type="ARBA" id="ARBA00022824"/>
    </source>
</evidence>
<dbReference type="Pfam" id="PF00448">
    <property type="entry name" value="SRP54"/>
    <property type="match status" value="1"/>
</dbReference>
<dbReference type="Gene3D" id="3.40.50.300">
    <property type="entry name" value="P-loop containing nucleotide triphosphate hydrolases"/>
    <property type="match status" value="1"/>
</dbReference>
<keyword evidence="11" id="KW-1185">Reference proteome</keyword>
<feature type="compositionally biased region" description="Basic and acidic residues" evidence="8">
    <location>
        <begin position="241"/>
        <end position="250"/>
    </location>
</feature>
<dbReference type="SUPFAM" id="SSF64356">
    <property type="entry name" value="SNARE-like"/>
    <property type="match status" value="1"/>
</dbReference>
<feature type="compositionally biased region" description="Basic and acidic residues" evidence="8">
    <location>
        <begin position="158"/>
        <end position="188"/>
    </location>
</feature>
<reference evidence="10" key="2">
    <citation type="submission" date="2025-08" db="UniProtKB">
        <authorList>
            <consortium name="Ensembl"/>
        </authorList>
    </citation>
    <scope>IDENTIFICATION</scope>
</reference>
<evidence type="ECO:0000256" key="3">
    <source>
        <dbReference type="ARBA" id="ARBA00022741"/>
    </source>
</evidence>
<dbReference type="GO" id="GO:0005785">
    <property type="term" value="C:signal recognition particle receptor complex"/>
    <property type="evidence" value="ECO:0007669"/>
    <property type="project" value="InterPro"/>
</dbReference>
<accession>A0A8C5G6E2</accession>
<protein>
    <recommendedName>
        <fullName evidence="9">SRP54-type proteins GTP-binding domain-containing protein</fullName>
    </recommendedName>
</protein>
<dbReference type="InterPro" id="IPR011012">
    <property type="entry name" value="Longin-like_dom_sf"/>
</dbReference>
<dbReference type="InterPro" id="IPR000897">
    <property type="entry name" value="SRP54_GTPase_dom"/>
</dbReference>
<dbReference type="Proteomes" id="UP000694680">
    <property type="component" value="Chromosome 13"/>
</dbReference>
<feature type="region of interest" description="Disordered" evidence="8">
    <location>
        <begin position="129"/>
        <end position="203"/>
    </location>
</feature>
<evidence type="ECO:0000256" key="1">
    <source>
        <dbReference type="ARBA" id="ARBA00004397"/>
    </source>
</evidence>
<keyword evidence="4" id="KW-0256">Endoplasmic reticulum</keyword>
<dbReference type="GO" id="GO:0003924">
    <property type="term" value="F:GTPase activity"/>
    <property type="evidence" value="ECO:0007669"/>
    <property type="project" value="InterPro"/>
</dbReference>
<evidence type="ECO:0000256" key="8">
    <source>
        <dbReference type="SAM" id="MobiDB-lite"/>
    </source>
</evidence>
<dbReference type="SMART" id="SM00382">
    <property type="entry name" value="AAA"/>
    <property type="match status" value="1"/>
</dbReference>
<dbReference type="InterPro" id="IPR007222">
    <property type="entry name" value="Sig_recog_particle_rcpt_asu_N"/>
</dbReference>
<reference evidence="10" key="3">
    <citation type="submission" date="2025-09" db="UniProtKB">
        <authorList>
            <consortium name="Ensembl"/>
        </authorList>
    </citation>
    <scope>IDENTIFICATION</scope>
</reference>
<evidence type="ECO:0000256" key="5">
    <source>
        <dbReference type="ARBA" id="ARBA00023134"/>
    </source>
</evidence>
<dbReference type="FunFam" id="3.40.50.300:FF:000188">
    <property type="entry name" value="signal recognition particle receptor subunit alpha"/>
    <property type="match status" value="1"/>
</dbReference>
<dbReference type="GO" id="GO:0006614">
    <property type="term" value="P:SRP-dependent cotranslational protein targeting to membrane"/>
    <property type="evidence" value="ECO:0007669"/>
    <property type="project" value="InterPro"/>
</dbReference>
<dbReference type="PANTHER" id="PTHR43134">
    <property type="entry name" value="SIGNAL RECOGNITION PARTICLE RECEPTOR SUBUNIT ALPHA"/>
    <property type="match status" value="1"/>
</dbReference>
<dbReference type="SUPFAM" id="SSF52540">
    <property type="entry name" value="P-loop containing nucleoside triphosphate hydrolases"/>
    <property type="match status" value="1"/>
</dbReference>
<evidence type="ECO:0000313" key="10">
    <source>
        <dbReference type="Ensembl" id="ENSGWIP00000017552.1"/>
    </source>
</evidence>
<feature type="compositionally biased region" description="Low complexity" evidence="8">
    <location>
        <begin position="228"/>
        <end position="237"/>
    </location>
</feature>
<comment type="similarity">
    <text evidence="2">Belongs to the GTP-binding SRP family.</text>
</comment>
<organism evidence="10 11">
    <name type="scientific">Gouania willdenowi</name>
    <name type="common">Blunt-snouted clingfish</name>
    <name type="synonym">Lepadogaster willdenowi</name>
    <dbReference type="NCBI Taxonomy" id="441366"/>
    <lineage>
        <taxon>Eukaryota</taxon>
        <taxon>Metazoa</taxon>
        <taxon>Chordata</taxon>
        <taxon>Craniata</taxon>
        <taxon>Vertebrata</taxon>
        <taxon>Euteleostomi</taxon>
        <taxon>Actinopterygii</taxon>
        <taxon>Neopterygii</taxon>
        <taxon>Teleostei</taxon>
        <taxon>Neoteleostei</taxon>
        <taxon>Acanthomorphata</taxon>
        <taxon>Ovalentaria</taxon>
        <taxon>Blenniimorphae</taxon>
        <taxon>Blenniiformes</taxon>
        <taxon>Gobiesocoidei</taxon>
        <taxon>Gobiesocidae</taxon>
        <taxon>Gobiesocinae</taxon>
        <taxon>Gouania</taxon>
    </lineage>
</organism>
<proteinExistence type="inferred from homology"/>
<evidence type="ECO:0000256" key="2">
    <source>
        <dbReference type="ARBA" id="ARBA00008531"/>
    </source>
</evidence>
<dbReference type="SMART" id="SM00962">
    <property type="entry name" value="SRP54"/>
    <property type="match status" value="1"/>
</dbReference>
<dbReference type="Ensembl" id="ENSGWIT00000019375.1">
    <property type="protein sequence ID" value="ENSGWIP00000017552.1"/>
    <property type="gene ID" value="ENSGWIG00000009769.1"/>
</dbReference>
<dbReference type="GO" id="GO:0006886">
    <property type="term" value="P:intracellular protein transport"/>
    <property type="evidence" value="ECO:0007669"/>
    <property type="project" value="InterPro"/>
</dbReference>
<keyword evidence="5" id="KW-0342">GTP-binding</keyword>
<keyword evidence="7" id="KW-0675">Receptor</keyword>
<keyword evidence="6" id="KW-0472">Membrane</keyword>
<dbReference type="PANTHER" id="PTHR43134:SF1">
    <property type="entry name" value="SIGNAL RECOGNITION PARTICLE RECEPTOR SUBUNIT ALPHA"/>
    <property type="match status" value="1"/>
</dbReference>
<dbReference type="GO" id="GO:0005525">
    <property type="term" value="F:GTP binding"/>
    <property type="evidence" value="ECO:0007669"/>
    <property type="project" value="UniProtKB-KW"/>
</dbReference>
<feature type="region of interest" description="Disordered" evidence="8">
    <location>
        <begin position="225"/>
        <end position="282"/>
    </location>
</feature>
<dbReference type="AlphaFoldDB" id="A0A8C5G6E2"/>
<reference evidence="10" key="1">
    <citation type="submission" date="2020-06" db="EMBL/GenBank/DDBJ databases">
        <authorList>
            <consortium name="Wellcome Sanger Institute Data Sharing"/>
        </authorList>
    </citation>
    <scope>NUCLEOTIDE SEQUENCE [LARGE SCALE GENOMIC DNA]</scope>
</reference>
<evidence type="ECO:0000259" key="9">
    <source>
        <dbReference type="PROSITE" id="PS00300"/>
    </source>
</evidence>
<dbReference type="Gene3D" id="3.30.450.60">
    <property type="match status" value="1"/>
</dbReference>
<dbReference type="PROSITE" id="PS00300">
    <property type="entry name" value="SRP54"/>
    <property type="match status" value="1"/>
</dbReference>
<comment type="subcellular location">
    <subcellularLocation>
        <location evidence="1">Endoplasmic reticulum membrane</location>
        <topology evidence="1">Peripheral membrane protein</topology>
        <orientation evidence="1">Cytoplasmic side</orientation>
    </subcellularLocation>
</comment>
<gene>
    <name evidence="10" type="primary">srpra</name>
</gene>
<evidence type="ECO:0000256" key="7">
    <source>
        <dbReference type="ARBA" id="ARBA00023170"/>
    </source>
</evidence>
<name>A0A8C5G6E2_GOUWI</name>
<sequence>MLDFFTIFSKGGIVLWCFQGAGVTESFTGPVNALIRSVILQERSGNNSYTHEALSLKYKLDNEFELIFVVGFQKILTLTYVDKFIDDVQLHFRDRYKNELEQKGSLKLLNNSFEFGNEFKMLLREAEASGKAKSPAPMRSFKESEKSQKTVKSMIETKGGDKGKEQSGKKNKNTKKDAPAAEAAKGDQVKAPPTVQKVTVENGNQGLTADEIMLKKREEFFRKHMAAPPEKTSSKSPKPQKPREKPRRVWDISGKSGKSTKTLDYSDSRNGEDSTNEGEPNQDVFFDQVSAVGLCLFSSKKAGGFGGMFGMLKGLVGSKNLTQADMEPVLDKMRDHLIGTSSAKGISDQMSSYVCLAVASTVKQALQDSLVQILQPKRRVDILRDVMDAQIQRRPFVITFCGVNGVGKSTNLAKISFWLIENGFTVLIAACDTFRAGAVEQLRTHQRRLNSLHPPEKHGGRPVVQLYEKGYGKDAAGIAMEAIAYARNQSFDVVLVDTAGRMQDNAPLMTALAKLIAVNMPDLVLFVGEALVGNEAVDQLVKFNQALADHSMSDKPRLIDGIVLTKFDTIDDKVGAAISMTYITGQPIVFVGTGQTYNDLRSLNARAVVSALMKA</sequence>
<dbReference type="InterPro" id="IPR027417">
    <property type="entry name" value="P-loop_NTPase"/>
</dbReference>